<name>A0A2M4B6E1_9DIPT</name>
<accession>A0A2M4B6E1</accession>
<proteinExistence type="predicted"/>
<dbReference type="EMBL" id="GGFK01015251">
    <property type="protein sequence ID" value="MBW48572.1"/>
    <property type="molecule type" value="Transcribed_RNA"/>
</dbReference>
<sequence length="71" mass="7664">MCVMQVTTLCALLSCHSRCRFALVVFNTARECSSACGKGPVGFQKTIAPVLNHISRILITAHATTWIRTAG</sequence>
<organism evidence="2">
    <name type="scientific">Anopheles triannulatus</name>
    <dbReference type="NCBI Taxonomy" id="58253"/>
    <lineage>
        <taxon>Eukaryota</taxon>
        <taxon>Metazoa</taxon>
        <taxon>Ecdysozoa</taxon>
        <taxon>Arthropoda</taxon>
        <taxon>Hexapoda</taxon>
        <taxon>Insecta</taxon>
        <taxon>Pterygota</taxon>
        <taxon>Neoptera</taxon>
        <taxon>Endopterygota</taxon>
        <taxon>Diptera</taxon>
        <taxon>Nematocera</taxon>
        <taxon>Culicoidea</taxon>
        <taxon>Culicidae</taxon>
        <taxon>Anophelinae</taxon>
        <taxon>Anopheles</taxon>
    </lineage>
</organism>
<protein>
    <submittedName>
        <fullName evidence="2">Putative secreted protein</fullName>
    </submittedName>
</protein>
<feature type="signal peptide" evidence="1">
    <location>
        <begin position="1"/>
        <end position="22"/>
    </location>
</feature>
<evidence type="ECO:0000313" key="2">
    <source>
        <dbReference type="EMBL" id="MBW48572.1"/>
    </source>
</evidence>
<evidence type="ECO:0000256" key="1">
    <source>
        <dbReference type="SAM" id="SignalP"/>
    </source>
</evidence>
<keyword evidence="1" id="KW-0732">Signal</keyword>
<dbReference type="AlphaFoldDB" id="A0A2M4B6E1"/>
<reference evidence="2" key="1">
    <citation type="submission" date="2018-01" db="EMBL/GenBank/DDBJ databases">
        <title>An insight into the sialome of Amazonian anophelines.</title>
        <authorList>
            <person name="Ribeiro J.M."/>
            <person name="Scarpassa V."/>
            <person name="Calvo E."/>
        </authorList>
    </citation>
    <scope>NUCLEOTIDE SEQUENCE</scope>
    <source>
        <tissue evidence="2">Salivary glands</tissue>
    </source>
</reference>
<feature type="chain" id="PRO_5014856784" evidence="1">
    <location>
        <begin position="23"/>
        <end position="71"/>
    </location>
</feature>